<evidence type="ECO:0000313" key="2">
    <source>
        <dbReference type="EMBL" id="EGB04533.1"/>
    </source>
</evidence>
<sequence>MELQCVLTVMTAKLADLQPDTATAEAHYTHSNRVATQLRGVGFRELRSRSEHDSAYVVEDCTIRFVTDELASDCVSVYQAMKKYTHRRNTYHRNRTAANSDKIKQDFSYEILAARQTRRTCRVLTDCHILFGQTYKFIAALRPGATQRGKRAPIKALNVGLSEGLEASSYPLPFIGQGARAWLPDTSLISSALLFFRDPFAIAVFYGFLALQVGARVIENDFGTTQSNPEPTVTLELSSGKRSRFTLALHRRLKKKSQHAPGRNCGLECCESSIANFPSFSRAAHRTIMEPCAVEKSSCGRASQARPQESSPLPGLRTDPSPTYVEQSQVGQGATLKGSGIVLDEESKLGLKTILTSYHLHYGHSTSPSRPPAVCAKLFLKEEGKKGKVPPVVGASSPEDIRCVKISTSQESDVRDGVRAMRTREHGPERRPLEAKHLIRERQNFVTRVKKFPTLGAKASPPEWLSKASLNSVVARQIKSSYQMDLGMAGEAPTDRPFVAKTGMASTTMDLCEGTAKATYHIPGYSGHIPCSLRDPTVKEQADGAAARPMRSNLRLYHRHNLPGYTGHNPSTAKNDKGPRFSGSNPLTSSGAMVVYPQPDSGSSRVVMEREAWSQGGGGGHVVPMGNLDVLRALSPRPFSLARGVGSYKYLSLATIAMQCRIKSRLVQVNLELDDKREAAYLLKDAIEKETSAHWREVGGFHEHSSTRMKEAVQAQHIVLSKSLGEVDVLLRTKKQLAIECKKLTMQAKAKENESRHALDSVGRDRRVEAKEAKIGCIVEWSVCAFKQKISESSR</sequence>
<reference evidence="2 3" key="1">
    <citation type="journal article" date="2011" name="Proc. Natl. Acad. Sci. U.S.A.">
        <title>Niche of harmful alga Aureococcus anophagefferens revealed through ecogenomics.</title>
        <authorList>
            <person name="Gobler C.J."/>
            <person name="Berry D.L."/>
            <person name="Dyhrman S.T."/>
            <person name="Wilhelm S.W."/>
            <person name="Salamov A."/>
            <person name="Lobanov A.V."/>
            <person name="Zhang Y."/>
            <person name="Collier J.L."/>
            <person name="Wurch L.L."/>
            <person name="Kustka A.B."/>
            <person name="Dill B.D."/>
            <person name="Shah M."/>
            <person name="VerBerkmoes N.C."/>
            <person name="Kuo A."/>
            <person name="Terry A."/>
            <person name="Pangilinan J."/>
            <person name="Lindquist E.A."/>
            <person name="Lucas S."/>
            <person name="Paulsen I.T."/>
            <person name="Hattenrath-Lehmann T.K."/>
            <person name="Talmage S.C."/>
            <person name="Walker E.A."/>
            <person name="Koch F."/>
            <person name="Burson A.M."/>
            <person name="Marcoval M.A."/>
            <person name="Tang Y.Z."/>
            <person name="Lecleir G.R."/>
            <person name="Coyne K.J."/>
            <person name="Berg G.M."/>
            <person name="Bertrand E.M."/>
            <person name="Saito M.A."/>
            <person name="Gladyshev V.N."/>
            <person name="Grigoriev I.V."/>
        </authorList>
    </citation>
    <scope>NUCLEOTIDE SEQUENCE [LARGE SCALE GENOMIC DNA]</scope>
    <source>
        <strain evidence="3">CCMP 1984</strain>
    </source>
</reference>
<dbReference type="RefSeq" id="XP_009040786.1">
    <property type="nucleotide sequence ID" value="XM_009042538.1"/>
</dbReference>
<dbReference type="AlphaFoldDB" id="F0YK45"/>
<evidence type="ECO:0000313" key="3">
    <source>
        <dbReference type="Proteomes" id="UP000002729"/>
    </source>
</evidence>
<feature type="compositionally biased region" description="Polar residues" evidence="1">
    <location>
        <begin position="320"/>
        <end position="331"/>
    </location>
</feature>
<proteinExistence type="predicted"/>
<feature type="region of interest" description="Disordered" evidence="1">
    <location>
        <begin position="299"/>
        <end position="331"/>
    </location>
</feature>
<organism evidence="3">
    <name type="scientific">Aureococcus anophagefferens</name>
    <name type="common">Harmful bloom alga</name>
    <dbReference type="NCBI Taxonomy" id="44056"/>
    <lineage>
        <taxon>Eukaryota</taxon>
        <taxon>Sar</taxon>
        <taxon>Stramenopiles</taxon>
        <taxon>Ochrophyta</taxon>
        <taxon>Pelagophyceae</taxon>
        <taxon>Pelagomonadales</taxon>
        <taxon>Pelagomonadaceae</taxon>
        <taxon>Aureococcus</taxon>
    </lineage>
</organism>
<name>F0YK45_AURAN</name>
<dbReference type="eggNOG" id="ENOG502S63T">
    <property type="taxonomic scope" value="Eukaryota"/>
</dbReference>
<dbReference type="KEGG" id="aaf:AURANDRAFT_72505"/>
<evidence type="ECO:0000256" key="1">
    <source>
        <dbReference type="SAM" id="MobiDB-lite"/>
    </source>
</evidence>
<dbReference type="InParanoid" id="F0YK45"/>
<keyword evidence="3" id="KW-1185">Reference proteome</keyword>
<accession>F0YK45</accession>
<gene>
    <name evidence="2" type="ORF">AURANDRAFT_72505</name>
</gene>
<dbReference type="OrthoDB" id="187294at2759"/>
<dbReference type="GeneID" id="20228740"/>
<feature type="region of interest" description="Disordered" evidence="1">
    <location>
        <begin position="564"/>
        <end position="601"/>
    </location>
</feature>
<feature type="compositionally biased region" description="Polar residues" evidence="1">
    <location>
        <begin position="582"/>
        <end position="591"/>
    </location>
</feature>
<dbReference type="EMBL" id="GL833150">
    <property type="protein sequence ID" value="EGB04533.1"/>
    <property type="molecule type" value="Genomic_DNA"/>
</dbReference>
<dbReference type="Proteomes" id="UP000002729">
    <property type="component" value="Unassembled WGS sequence"/>
</dbReference>
<protein>
    <submittedName>
        <fullName evidence="2">Uncharacterized protein</fullName>
    </submittedName>
</protein>